<dbReference type="SUPFAM" id="SSF101874">
    <property type="entry name" value="YceI-like"/>
    <property type="match status" value="1"/>
</dbReference>
<keyword evidence="5" id="KW-0349">Heme</keyword>
<keyword evidence="9 13" id="KW-1133">Transmembrane helix</keyword>
<dbReference type="Proteomes" id="UP000004507">
    <property type="component" value="Unassembled WGS sequence"/>
</dbReference>
<dbReference type="HOGENOM" id="CLU_050495_0_0_5"/>
<gene>
    <name evidence="15" type="ORF">SKA53_05760</name>
</gene>
<dbReference type="InterPro" id="IPR011577">
    <property type="entry name" value="Cyt_b561_bac/Ni-Hgenase"/>
</dbReference>
<dbReference type="GO" id="GO:0020037">
    <property type="term" value="F:heme binding"/>
    <property type="evidence" value="ECO:0007669"/>
    <property type="project" value="TreeGrafter"/>
</dbReference>
<dbReference type="InterPro" id="IPR007372">
    <property type="entry name" value="Lipid/polyisoprenoid-bd_YceI"/>
</dbReference>
<proteinExistence type="inferred from homology"/>
<keyword evidence="10" id="KW-0408">Iron</keyword>
<dbReference type="GO" id="GO:0005886">
    <property type="term" value="C:plasma membrane"/>
    <property type="evidence" value="ECO:0007669"/>
    <property type="project" value="UniProtKB-SubCell"/>
</dbReference>
<evidence type="ECO:0000256" key="5">
    <source>
        <dbReference type="ARBA" id="ARBA00022617"/>
    </source>
</evidence>
<sequence length="397" mass="41413">MSVSNTARSYGTVTKTFHWLTALLILMIAPLGMIAHDLPYGTDAELAQKAFLFSLHKTLGVTVFFVALARILWALGQVKPGALTAPHSAQAMIASLVHWLLYISIVAVPLTGWVHHAATSGFAPIWWPFGQDLPLVPKSQSLAEVTAVLHGLFSQIMIASIALHVAGAFKHHLIDKDATLRRMWFGKTNAAGLGGAHGSWRAPVAALAIFALTGGIGAAVALVQSYDTAAPAQIALEQVSAGWTVTDGQISIGITQLGSNVQGSFTDWTAAINFDPAATGIAGEVSTTISIPSLTLGSVTSQAMGADFFDSATYPTARFTGAIIAEAGSYTADGVLAIKGSEVPVRFPFDLTVAGDTAEMSGTLTLDRRDFGIGASMADESSLGFAVDVTLSVSATR</sequence>
<feature type="transmembrane region" description="Helical" evidence="13">
    <location>
        <begin position="17"/>
        <end position="35"/>
    </location>
</feature>
<comment type="caution">
    <text evidence="15">The sequence shown here is derived from an EMBL/GenBank/DDBJ whole genome shotgun (WGS) entry which is preliminary data.</text>
</comment>
<evidence type="ECO:0000256" key="4">
    <source>
        <dbReference type="ARBA" id="ARBA00022475"/>
    </source>
</evidence>
<dbReference type="PANTHER" id="PTHR30529:SF7">
    <property type="entry name" value="CYTOCHROME B561 BACTERIAL_NI-HYDROGENASE DOMAIN-CONTAINING PROTEIN"/>
    <property type="match status" value="1"/>
</dbReference>
<protein>
    <submittedName>
        <fullName evidence="15">Cytochrome, putative</fullName>
    </submittedName>
</protein>
<evidence type="ECO:0000256" key="6">
    <source>
        <dbReference type="ARBA" id="ARBA00022692"/>
    </source>
</evidence>
<feature type="domain" description="Lipid/polyisoprenoid-binding YceI-like" evidence="14">
    <location>
        <begin position="242"/>
        <end position="396"/>
    </location>
</feature>
<dbReference type="Pfam" id="PF04264">
    <property type="entry name" value="YceI"/>
    <property type="match status" value="1"/>
</dbReference>
<dbReference type="InterPro" id="IPR052168">
    <property type="entry name" value="Cytochrome_b561_oxidase"/>
</dbReference>
<name>A3V987_9RHOB</name>
<keyword evidence="3" id="KW-0813">Transport</keyword>
<dbReference type="SMART" id="SM00867">
    <property type="entry name" value="YceI"/>
    <property type="match status" value="1"/>
</dbReference>
<evidence type="ECO:0000256" key="12">
    <source>
        <dbReference type="ARBA" id="ARBA00037975"/>
    </source>
</evidence>
<evidence type="ECO:0000256" key="9">
    <source>
        <dbReference type="ARBA" id="ARBA00022989"/>
    </source>
</evidence>
<dbReference type="Gene3D" id="2.40.128.110">
    <property type="entry name" value="Lipid/polyisoprenoid-binding, YceI-like"/>
    <property type="match status" value="1"/>
</dbReference>
<comment type="similarity">
    <text evidence="12">Belongs to the cytochrome b561 family.</text>
</comment>
<dbReference type="Pfam" id="PF01292">
    <property type="entry name" value="Ni_hydr_CYTB"/>
    <property type="match status" value="1"/>
</dbReference>
<dbReference type="eggNOG" id="COG2353">
    <property type="taxonomic scope" value="Bacteria"/>
</dbReference>
<evidence type="ECO:0000256" key="7">
    <source>
        <dbReference type="ARBA" id="ARBA00022723"/>
    </source>
</evidence>
<feature type="transmembrane region" description="Helical" evidence="13">
    <location>
        <begin position="204"/>
        <end position="223"/>
    </location>
</feature>
<keyword evidence="7" id="KW-0479">Metal-binding</keyword>
<evidence type="ECO:0000313" key="15">
    <source>
        <dbReference type="EMBL" id="EAQ05257.1"/>
    </source>
</evidence>
<evidence type="ECO:0000313" key="16">
    <source>
        <dbReference type="Proteomes" id="UP000004507"/>
    </source>
</evidence>
<evidence type="ECO:0000256" key="11">
    <source>
        <dbReference type="ARBA" id="ARBA00023136"/>
    </source>
</evidence>
<evidence type="ECO:0000256" key="8">
    <source>
        <dbReference type="ARBA" id="ARBA00022982"/>
    </source>
</evidence>
<keyword evidence="11 13" id="KW-0472">Membrane</keyword>
<feature type="transmembrane region" description="Helical" evidence="13">
    <location>
        <begin position="96"/>
        <end position="127"/>
    </location>
</feature>
<evidence type="ECO:0000256" key="10">
    <source>
        <dbReference type="ARBA" id="ARBA00023004"/>
    </source>
</evidence>
<dbReference type="InterPro" id="IPR036761">
    <property type="entry name" value="TTHA0802/YceI-like_sf"/>
</dbReference>
<dbReference type="GO" id="GO:0046872">
    <property type="term" value="F:metal ion binding"/>
    <property type="evidence" value="ECO:0007669"/>
    <property type="project" value="UniProtKB-KW"/>
</dbReference>
<dbReference type="OrthoDB" id="1247465at2"/>
<comment type="subcellular location">
    <subcellularLocation>
        <location evidence="2">Cell membrane</location>
        <topology evidence="2">Multi-pass membrane protein</topology>
    </subcellularLocation>
</comment>
<evidence type="ECO:0000256" key="3">
    <source>
        <dbReference type="ARBA" id="ARBA00022448"/>
    </source>
</evidence>
<dbReference type="STRING" id="314232.SKA53_05760"/>
<dbReference type="eggNOG" id="COG3038">
    <property type="taxonomic scope" value="Bacteria"/>
</dbReference>
<organism evidence="15 16">
    <name type="scientific">Yoonia vestfoldensis SKA53</name>
    <dbReference type="NCBI Taxonomy" id="314232"/>
    <lineage>
        <taxon>Bacteria</taxon>
        <taxon>Pseudomonadati</taxon>
        <taxon>Pseudomonadota</taxon>
        <taxon>Alphaproteobacteria</taxon>
        <taxon>Rhodobacterales</taxon>
        <taxon>Paracoccaceae</taxon>
        <taxon>Yoonia</taxon>
    </lineage>
</organism>
<evidence type="ECO:0000259" key="14">
    <source>
        <dbReference type="SMART" id="SM00867"/>
    </source>
</evidence>
<dbReference type="GO" id="GO:0022904">
    <property type="term" value="P:respiratory electron transport chain"/>
    <property type="evidence" value="ECO:0007669"/>
    <property type="project" value="InterPro"/>
</dbReference>
<keyword evidence="4" id="KW-1003">Cell membrane</keyword>
<dbReference type="InterPro" id="IPR016174">
    <property type="entry name" value="Di-haem_cyt_TM"/>
</dbReference>
<dbReference type="AlphaFoldDB" id="A3V987"/>
<keyword evidence="6 13" id="KW-0812">Transmembrane</keyword>
<dbReference type="EMBL" id="AAMS01000011">
    <property type="protein sequence ID" value="EAQ05257.1"/>
    <property type="molecule type" value="Genomic_DNA"/>
</dbReference>
<feature type="transmembrane region" description="Helical" evidence="13">
    <location>
        <begin position="147"/>
        <end position="169"/>
    </location>
</feature>
<evidence type="ECO:0000256" key="1">
    <source>
        <dbReference type="ARBA" id="ARBA00001970"/>
    </source>
</evidence>
<evidence type="ECO:0000256" key="13">
    <source>
        <dbReference type="SAM" id="Phobius"/>
    </source>
</evidence>
<keyword evidence="16" id="KW-1185">Reference proteome</keyword>
<reference evidence="15 16" key="1">
    <citation type="submission" date="2006-01" db="EMBL/GenBank/DDBJ databases">
        <authorList>
            <person name="Hagstrom A."/>
            <person name="Ferriera S."/>
            <person name="Johnson J."/>
            <person name="Kravitz S."/>
            <person name="Halpern A."/>
            <person name="Remington K."/>
            <person name="Beeson K."/>
            <person name="Tran B."/>
            <person name="Rogers Y.-H."/>
            <person name="Friedman R."/>
            <person name="Venter J.C."/>
        </authorList>
    </citation>
    <scope>NUCLEOTIDE SEQUENCE [LARGE SCALE GENOMIC DNA]</scope>
    <source>
        <strain evidence="15 16">SKA53</strain>
    </source>
</reference>
<dbReference type="SUPFAM" id="SSF81342">
    <property type="entry name" value="Transmembrane di-heme cytochromes"/>
    <property type="match status" value="1"/>
</dbReference>
<dbReference type="GO" id="GO:0009055">
    <property type="term" value="F:electron transfer activity"/>
    <property type="evidence" value="ECO:0007669"/>
    <property type="project" value="InterPro"/>
</dbReference>
<evidence type="ECO:0000256" key="2">
    <source>
        <dbReference type="ARBA" id="ARBA00004651"/>
    </source>
</evidence>
<dbReference type="PANTHER" id="PTHR30529">
    <property type="entry name" value="CYTOCHROME B561"/>
    <property type="match status" value="1"/>
</dbReference>
<keyword evidence="8" id="KW-0249">Electron transport</keyword>
<comment type="cofactor">
    <cofactor evidence="1">
        <name>heme b</name>
        <dbReference type="ChEBI" id="CHEBI:60344"/>
    </cofactor>
</comment>
<dbReference type="RefSeq" id="WP_007205105.1">
    <property type="nucleotide sequence ID" value="NZ_CH672414.1"/>
</dbReference>
<feature type="transmembrane region" description="Helical" evidence="13">
    <location>
        <begin position="55"/>
        <end position="75"/>
    </location>
</feature>
<accession>A3V987</accession>